<evidence type="ECO:0000259" key="2">
    <source>
        <dbReference type="Pfam" id="PF00582"/>
    </source>
</evidence>
<organism evidence="3 4">
    <name type="scientific">Mariniradius sediminis</name>
    <dbReference type="NCBI Taxonomy" id="2909237"/>
    <lineage>
        <taxon>Bacteria</taxon>
        <taxon>Pseudomonadati</taxon>
        <taxon>Bacteroidota</taxon>
        <taxon>Cytophagia</taxon>
        <taxon>Cytophagales</taxon>
        <taxon>Cyclobacteriaceae</taxon>
        <taxon>Mariniradius</taxon>
    </lineage>
</organism>
<accession>A0ABS9BWT5</accession>
<dbReference type="EMBL" id="JAKEVZ010000013">
    <property type="protein sequence ID" value="MCF1752531.1"/>
    <property type="molecule type" value="Genomic_DNA"/>
</dbReference>
<protein>
    <submittedName>
        <fullName evidence="3">Universal stress protein</fullName>
    </submittedName>
</protein>
<dbReference type="Pfam" id="PF00582">
    <property type="entry name" value="Usp"/>
    <property type="match status" value="1"/>
</dbReference>
<dbReference type="SUPFAM" id="SSF52402">
    <property type="entry name" value="Adenine nucleotide alpha hydrolases-like"/>
    <property type="match status" value="2"/>
</dbReference>
<dbReference type="Proteomes" id="UP001201449">
    <property type="component" value="Unassembled WGS sequence"/>
</dbReference>
<dbReference type="RefSeq" id="WP_234862407.1">
    <property type="nucleotide sequence ID" value="NZ_JAKEVZ010000013.1"/>
</dbReference>
<sequence length="278" mass="31609">MKKILVPTDFSECAKASEKYAEFLAKKTGAELLYLHIIHTPVDWSKLTKDQEHLFPEIMESIAKAKESLKSRIKAAESMGITAAKLLIFNNTNEKIHRYAEDENIDLVVMGSHGQYGFRDHIIGTNTYSMLRRSKMPVVVVKKEMENPKLETLVFATNFQSEMGKSFERIEHLAEELKVKLHILYVNTPNNFKGTYDIINQGKSFLKEYSNYNYDIHIVDSLSVERGIIQFLEHGEYDGIAAITEGKSDFAQYFSPSVTENLISMSNKPIISLKASGK</sequence>
<dbReference type="InterPro" id="IPR006016">
    <property type="entry name" value="UspA"/>
</dbReference>
<dbReference type="InterPro" id="IPR014729">
    <property type="entry name" value="Rossmann-like_a/b/a_fold"/>
</dbReference>
<dbReference type="InterPro" id="IPR006015">
    <property type="entry name" value="Universal_stress_UspA"/>
</dbReference>
<evidence type="ECO:0000313" key="4">
    <source>
        <dbReference type="Proteomes" id="UP001201449"/>
    </source>
</evidence>
<dbReference type="PANTHER" id="PTHR46268:SF6">
    <property type="entry name" value="UNIVERSAL STRESS PROTEIN UP12"/>
    <property type="match status" value="1"/>
</dbReference>
<keyword evidence="4" id="KW-1185">Reference proteome</keyword>
<dbReference type="PANTHER" id="PTHR46268">
    <property type="entry name" value="STRESS RESPONSE PROTEIN NHAX"/>
    <property type="match status" value="1"/>
</dbReference>
<evidence type="ECO:0000256" key="1">
    <source>
        <dbReference type="ARBA" id="ARBA00008791"/>
    </source>
</evidence>
<feature type="domain" description="UspA" evidence="2">
    <location>
        <begin position="1"/>
        <end position="142"/>
    </location>
</feature>
<name>A0ABS9BWT5_9BACT</name>
<dbReference type="Gene3D" id="3.40.50.620">
    <property type="entry name" value="HUPs"/>
    <property type="match status" value="2"/>
</dbReference>
<gene>
    <name evidence="3" type="ORF">L0U89_15835</name>
</gene>
<reference evidence="3 4" key="1">
    <citation type="submission" date="2022-01" db="EMBL/GenBank/DDBJ databases">
        <title>Mariniradius saccharolyticus sp. nov., isolated from sediment of a river.</title>
        <authorList>
            <person name="Liu H."/>
        </authorList>
    </citation>
    <scope>NUCLEOTIDE SEQUENCE [LARGE SCALE GENOMIC DNA]</scope>
    <source>
        <strain evidence="3 4">RY-2</strain>
    </source>
</reference>
<dbReference type="PRINTS" id="PR01438">
    <property type="entry name" value="UNVRSLSTRESS"/>
</dbReference>
<evidence type="ECO:0000313" key="3">
    <source>
        <dbReference type="EMBL" id="MCF1752531.1"/>
    </source>
</evidence>
<dbReference type="CDD" id="cd00293">
    <property type="entry name" value="USP-like"/>
    <property type="match status" value="1"/>
</dbReference>
<proteinExistence type="inferred from homology"/>
<comment type="similarity">
    <text evidence="1">Belongs to the universal stress protein A family.</text>
</comment>
<comment type="caution">
    <text evidence="3">The sequence shown here is derived from an EMBL/GenBank/DDBJ whole genome shotgun (WGS) entry which is preliminary data.</text>
</comment>